<dbReference type="InterPro" id="IPR013685">
    <property type="entry name" value="POTRA_FtsQ_type"/>
</dbReference>
<evidence type="ECO:0000256" key="7">
    <source>
        <dbReference type="ARBA" id="ARBA00023306"/>
    </source>
</evidence>
<proteinExistence type="inferred from homology"/>
<evidence type="ECO:0000256" key="5">
    <source>
        <dbReference type="ARBA" id="ARBA00022989"/>
    </source>
</evidence>
<evidence type="ECO:0000256" key="6">
    <source>
        <dbReference type="ARBA" id="ARBA00023136"/>
    </source>
</evidence>
<dbReference type="InterPro" id="IPR034746">
    <property type="entry name" value="POTRA"/>
</dbReference>
<keyword evidence="6 8" id="KW-0472">Membrane</keyword>
<evidence type="ECO:0000256" key="2">
    <source>
        <dbReference type="ARBA" id="ARBA00022475"/>
    </source>
</evidence>
<keyword evidence="5 8" id="KW-1133">Transmembrane helix</keyword>
<dbReference type="InterPro" id="IPR005548">
    <property type="entry name" value="Cell_div_FtsQ/DivIB_C"/>
</dbReference>
<evidence type="ECO:0000313" key="11">
    <source>
        <dbReference type="Proteomes" id="UP001626628"/>
    </source>
</evidence>
<organism evidence="10 11">
    <name type="scientific">Streptomyces sirii</name>
    <dbReference type="NCBI Taxonomy" id="3127701"/>
    <lineage>
        <taxon>Bacteria</taxon>
        <taxon>Bacillati</taxon>
        <taxon>Actinomycetota</taxon>
        <taxon>Actinomycetes</taxon>
        <taxon>Kitasatosporales</taxon>
        <taxon>Streptomycetaceae</taxon>
        <taxon>Streptomyces</taxon>
    </lineage>
</organism>
<dbReference type="Proteomes" id="UP001626628">
    <property type="component" value="Chromosome"/>
</dbReference>
<dbReference type="PROSITE" id="PS51779">
    <property type="entry name" value="POTRA"/>
    <property type="match status" value="1"/>
</dbReference>
<accession>A0ABZ2R1N8</accession>
<evidence type="ECO:0000256" key="1">
    <source>
        <dbReference type="ARBA" id="ARBA00004370"/>
    </source>
</evidence>
<dbReference type="Pfam" id="PF08478">
    <property type="entry name" value="POTRA_1"/>
    <property type="match status" value="1"/>
</dbReference>
<protein>
    <recommendedName>
        <fullName evidence="8">Cell division protein FtsQ</fullName>
    </recommendedName>
</protein>
<feature type="transmembrane region" description="Helical" evidence="8">
    <location>
        <begin position="12"/>
        <end position="32"/>
    </location>
</feature>
<evidence type="ECO:0000256" key="4">
    <source>
        <dbReference type="ARBA" id="ARBA00022692"/>
    </source>
</evidence>
<dbReference type="PANTHER" id="PTHR37820:SF1">
    <property type="entry name" value="CELL DIVISION PROTEIN FTSQ"/>
    <property type="match status" value="1"/>
</dbReference>
<dbReference type="HAMAP" id="MF_00911">
    <property type="entry name" value="FtsQ_subfam"/>
    <property type="match status" value="1"/>
</dbReference>
<comment type="subcellular location">
    <subcellularLocation>
        <location evidence="8">Cell membrane</location>
        <topology evidence="8">Single-pass type II membrane protein</topology>
    </subcellularLocation>
    <subcellularLocation>
        <location evidence="1">Membrane</location>
    </subcellularLocation>
    <text evidence="8">Localizes to the division septum.</text>
</comment>
<dbReference type="EMBL" id="CP147982">
    <property type="protein sequence ID" value="WXK81489.1"/>
    <property type="molecule type" value="Genomic_DNA"/>
</dbReference>
<dbReference type="PANTHER" id="PTHR37820">
    <property type="entry name" value="CELL DIVISION PROTEIN DIVIB"/>
    <property type="match status" value="1"/>
</dbReference>
<dbReference type="Gene3D" id="3.10.20.310">
    <property type="entry name" value="membrane protein fhac"/>
    <property type="match status" value="1"/>
</dbReference>
<evidence type="ECO:0000313" key="10">
    <source>
        <dbReference type="EMBL" id="WXK81489.1"/>
    </source>
</evidence>
<keyword evidence="2 8" id="KW-1003">Cell membrane</keyword>
<comment type="similarity">
    <text evidence="8">Belongs to the FtsQ/DivIB family. FtsQ subfamily.</text>
</comment>
<dbReference type="InterPro" id="IPR050487">
    <property type="entry name" value="FtsQ_DivIB"/>
</dbReference>
<dbReference type="InterPro" id="IPR026579">
    <property type="entry name" value="FtsQ"/>
</dbReference>
<keyword evidence="7 8" id="KW-0131">Cell cycle</keyword>
<reference evidence="10 11" key="1">
    <citation type="submission" date="2024-03" db="EMBL/GenBank/DDBJ databases">
        <title>The complete genome of Streptomyces sirii sp.nov.</title>
        <authorList>
            <person name="Zakalyukina Y.V."/>
            <person name="Belik A.R."/>
            <person name="Biryukov M.V."/>
            <person name="Baturina O.A."/>
            <person name="Kabilov M.R."/>
        </authorList>
    </citation>
    <scope>NUCLEOTIDE SEQUENCE [LARGE SCALE GENOMIC DNA]</scope>
    <source>
        <strain evidence="10 11">BP-8</strain>
    </source>
</reference>
<dbReference type="Pfam" id="PF03799">
    <property type="entry name" value="FtsQ_DivIB_C"/>
    <property type="match status" value="1"/>
</dbReference>
<comment type="function">
    <text evidence="8">Essential cell division protein.</text>
</comment>
<name>A0ABZ2R1N8_9ACTN</name>
<keyword evidence="11" id="KW-1185">Reference proteome</keyword>
<gene>
    <name evidence="8" type="primary">ftsQ</name>
    <name evidence="10" type="ORF">WAB15_11740</name>
</gene>
<sequence>MRFPFRAPGRRGLIIITVLAVLLGAFGVWALYASSWLRVERVRATGTEALTPREVVAAARTPMNTPLISVDTDALARRLRARLPRIRTVDVERSWPHTIGLKVTERTPELLMPTGGKFAEVDAEGVRFATVGAAPKGVPLLEMAASDSPSLREFGIDRLRRAAVEVARDLPPAVRKDLRKVRVRSYDAITLQLSGDRTVAWGSREQGAEKAKVLTALLKAARDARHFDVSVPSAPAVSGS</sequence>
<evidence type="ECO:0000256" key="8">
    <source>
        <dbReference type="HAMAP-Rule" id="MF_00911"/>
    </source>
</evidence>
<evidence type="ECO:0000259" key="9">
    <source>
        <dbReference type="PROSITE" id="PS51779"/>
    </source>
</evidence>
<keyword evidence="4 8" id="KW-0812">Transmembrane</keyword>
<evidence type="ECO:0000256" key="3">
    <source>
        <dbReference type="ARBA" id="ARBA00022618"/>
    </source>
</evidence>
<feature type="domain" description="POTRA" evidence="9">
    <location>
        <begin position="37"/>
        <end position="106"/>
    </location>
</feature>
<keyword evidence="3 8" id="KW-0132">Cell division</keyword>